<name>A0A418WDN8_9PROT</name>
<proteinExistence type="predicted"/>
<evidence type="ECO:0000313" key="2">
    <source>
        <dbReference type="Proteomes" id="UP000284605"/>
    </source>
</evidence>
<accession>A0A418WDN8</accession>
<organism evidence="1 2">
    <name type="scientific">Oleomonas cavernae</name>
    <dbReference type="NCBI Taxonomy" id="2320859"/>
    <lineage>
        <taxon>Bacteria</taxon>
        <taxon>Pseudomonadati</taxon>
        <taxon>Pseudomonadota</taxon>
        <taxon>Alphaproteobacteria</taxon>
        <taxon>Acetobacterales</taxon>
        <taxon>Acetobacteraceae</taxon>
        <taxon>Oleomonas</taxon>
    </lineage>
</organism>
<keyword evidence="2" id="KW-1185">Reference proteome</keyword>
<dbReference type="InterPro" id="IPR025358">
    <property type="entry name" value="DUF4262"/>
</dbReference>
<dbReference type="AlphaFoldDB" id="A0A418WDN8"/>
<reference evidence="1 2" key="1">
    <citation type="submission" date="2018-09" db="EMBL/GenBank/DDBJ databases">
        <authorList>
            <person name="Zhu H."/>
        </authorList>
    </citation>
    <scope>NUCLEOTIDE SEQUENCE [LARGE SCALE GENOMIC DNA]</scope>
    <source>
        <strain evidence="1 2">K1W22B-8</strain>
    </source>
</reference>
<sequence length="172" mass="19246">MPGWKRGWPVTQEFDRAEQDVIDTVKRVGWQVKLIISGENDDPNLPPFAYTVGLAVTFGWPELICFGLRTEYLGQVINNAVAELKSKGQVPAPGVQLDQVLERGPVRLVEFSPSLYREHLGWAIWFAASQGLTPRQFSCLQVHWPDKAGRFPDDPACDLGARECQSPTGRLQ</sequence>
<dbReference type="Pfam" id="PF14081">
    <property type="entry name" value="DUF4262"/>
    <property type="match status" value="1"/>
</dbReference>
<evidence type="ECO:0000313" key="1">
    <source>
        <dbReference type="EMBL" id="RJF88076.1"/>
    </source>
</evidence>
<protein>
    <submittedName>
        <fullName evidence="1">DUF4262 domain-containing protein</fullName>
    </submittedName>
</protein>
<dbReference type="Proteomes" id="UP000284605">
    <property type="component" value="Unassembled WGS sequence"/>
</dbReference>
<comment type="caution">
    <text evidence="1">The sequence shown here is derived from an EMBL/GenBank/DDBJ whole genome shotgun (WGS) entry which is preliminary data.</text>
</comment>
<dbReference type="EMBL" id="QYUK01000011">
    <property type="protein sequence ID" value="RJF88076.1"/>
    <property type="molecule type" value="Genomic_DNA"/>
</dbReference>
<gene>
    <name evidence="1" type="ORF">D3874_14480</name>
</gene>